<dbReference type="Gene3D" id="3.30.70.100">
    <property type="match status" value="1"/>
</dbReference>
<organism evidence="7 8">
    <name type="scientific">Thalictrum thalictroides</name>
    <name type="common">Rue-anemone</name>
    <name type="synonym">Anemone thalictroides</name>
    <dbReference type="NCBI Taxonomy" id="46969"/>
    <lineage>
        <taxon>Eukaryota</taxon>
        <taxon>Viridiplantae</taxon>
        <taxon>Streptophyta</taxon>
        <taxon>Embryophyta</taxon>
        <taxon>Tracheophyta</taxon>
        <taxon>Spermatophyta</taxon>
        <taxon>Magnoliopsida</taxon>
        <taxon>Ranunculales</taxon>
        <taxon>Ranunculaceae</taxon>
        <taxon>Thalictroideae</taxon>
        <taxon>Thalictrum</taxon>
    </lineage>
</organism>
<evidence type="ECO:0000256" key="5">
    <source>
        <dbReference type="ARBA" id="ARBA00024045"/>
    </source>
</evidence>
<dbReference type="Proteomes" id="UP000554482">
    <property type="component" value="Unassembled WGS sequence"/>
</dbReference>
<evidence type="ECO:0000256" key="4">
    <source>
        <dbReference type="ARBA" id="ARBA00023289"/>
    </source>
</evidence>
<evidence type="ECO:0000256" key="2">
    <source>
        <dbReference type="ARBA" id="ARBA00022723"/>
    </source>
</evidence>
<dbReference type="PANTHER" id="PTHR45811">
    <property type="entry name" value="COPPER TRANSPORT PROTEIN FAMILY-RELATED"/>
    <property type="match status" value="1"/>
</dbReference>
<protein>
    <recommendedName>
        <fullName evidence="6">HMA domain-containing protein</fullName>
    </recommendedName>
</protein>
<accession>A0A7J6V534</accession>
<dbReference type="OrthoDB" id="691258at2759"/>
<dbReference type="Pfam" id="PF00403">
    <property type="entry name" value="HMA"/>
    <property type="match status" value="1"/>
</dbReference>
<keyword evidence="8" id="KW-1185">Reference proteome</keyword>
<evidence type="ECO:0000259" key="6">
    <source>
        <dbReference type="PROSITE" id="PS50846"/>
    </source>
</evidence>
<keyword evidence="1" id="KW-0488">Methylation</keyword>
<evidence type="ECO:0000313" key="8">
    <source>
        <dbReference type="Proteomes" id="UP000554482"/>
    </source>
</evidence>
<keyword evidence="2" id="KW-0479">Metal-binding</keyword>
<dbReference type="AlphaFoldDB" id="A0A7J6V534"/>
<dbReference type="InterPro" id="IPR036163">
    <property type="entry name" value="HMA_dom_sf"/>
</dbReference>
<comment type="similarity">
    <text evidence="5">Belongs to the HIPP family.</text>
</comment>
<evidence type="ECO:0000256" key="1">
    <source>
        <dbReference type="ARBA" id="ARBA00022481"/>
    </source>
</evidence>
<proteinExistence type="inferred from homology"/>
<dbReference type="PROSITE" id="PS50846">
    <property type="entry name" value="HMA_2"/>
    <property type="match status" value="1"/>
</dbReference>
<keyword evidence="4" id="KW-0636">Prenylation</keyword>
<evidence type="ECO:0000256" key="3">
    <source>
        <dbReference type="ARBA" id="ARBA00023288"/>
    </source>
</evidence>
<sequence length="111" mass="12304">MSKKTVVSVDLLCSKCKKKAMKLVANIEGINSIVADSSKSTLTVVGEADPVKIIKNVRKYRKSAQIVSIGAPPKQDEKKDEQKGFIPYIPRCQKCDVWYVVGEDYNPCSIL</sequence>
<reference evidence="7 8" key="1">
    <citation type="submission" date="2020-06" db="EMBL/GenBank/DDBJ databases">
        <title>Transcriptomic and genomic resources for Thalictrum thalictroides and T. hernandezii: Facilitating candidate gene discovery in an emerging model plant lineage.</title>
        <authorList>
            <person name="Arias T."/>
            <person name="Riano-Pachon D.M."/>
            <person name="Di Stilio V.S."/>
        </authorList>
    </citation>
    <scope>NUCLEOTIDE SEQUENCE [LARGE SCALE GENOMIC DNA]</scope>
    <source>
        <strain evidence="8">cv. WT478/WT964</strain>
        <tissue evidence="7">Leaves</tissue>
    </source>
</reference>
<keyword evidence="3" id="KW-0449">Lipoprotein</keyword>
<dbReference type="PANTHER" id="PTHR45811:SF27">
    <property type="entry name" value="HEAVY METAL-ASSOCIATED ISOPRENYLATED PLANT PROTEIN 3-LIKE"/>
    <property type="match status" value="1"/>
</dbReference>
<dbReference type="InterPro" id="IPR051863">
    <property type="entry name" value="HIPP"/>
</dbReference>
<dbReference type="EMBL" id="JABWDY010037969">
    <property type="protein sequence ID" value="KAF5180023.1"/>
    <property type="molecule type" value="Genomic_DNA"/>
</dbReference>
<gene>
    <name evidence="7" type="ORF">FRX31_030387</name>
</gene>
<evidence type="ECO:0000313" key="7">
    <source>
        <dbReference type="EMBL" id="KAF5180023.1"/>
    </source>
</evidence>
<name>A0A7J6V534_THATH</name>
<feature type="domain" description="HMA" evidence="6">
    <location>
        <begin position="2"/>
        <end position="65"/>
    </location>
</feature>
<dbReference type="SUPFAM" id="SSF55008">
    <property type="entry name" value="HMA, heavy metal-associated domain"/>
    <property type="match status" value="1"/>
</dbReference>
<dbReference type="GO" id="GO:0046872">
    <property type="term" value="F:metal ion binding"/>
    <property type="evidence" value="ECO:0007669"/>
    <property type="project" value="UniProtKB-KW"/>
</dbReference>
<dbReference type="InterPro" id="IPR006121">
    <property type="entry name" value="HMA_dom"/>
</dbReference>
<comment type="caution">
    <text evidence="7">The sequence shown here is derived from an EMBL/GenBank/DDBJ whole genome shotgun (WGS) entry which is preliminary data.</text>
</comment>